<accession>A0A0L0SMH1</accession>
<dbReference type="Proteomes" id="UP000054350">
    <property type="component" value="Unassembled WGS sequence"/>
</dbReference>
<keyword evidence="2" id="KW-1185">Reference proteome</keyword>
<protein>
    <submittedName>
        <fullName evidence="1">Uncharacterized protein</fullName>
    </submittedName>
</protein>
<reference evidence="2" key="2">
    <citation type="submission" date="2009-11" db="EMBL/GenBank/DDBJ databases">
        <title>The Genome Sequence of Allomyces macrogynus strain ATCC 38327.</title>
        <authorList>
            <consortium name="The Broad Institute Genome Sequencing Platform"/>
            <person name="Russ C."/>
            <person name="Cuomo C."/>
            <person name="Shea T."/>
            <person name="Young S.K."/>
            <person name="Zeng Q."/>
            <person name="Koehrsen M."/>
            <person name="Haas B."/>
            <person name="Borodovsky M."/>
            <person name="Guigo R."/>
            <person name="Alvarado L."/>
            <person name="Berlin A."/>
            <person name="Borenstein D."/>
            <person name="Chen Z."/>
            <person name="Engels R."/>
            <person name="Freedman E."/>
            <person name="Gellesch M."/>
            <person name="Goldberg J."/>
            <person name="Griggs A."/>
            <person name="Gujja S."/>
            <person name="Heiman D."/>
            <person name="Hepburn T."/>
            <person name="Howarth C."/>
            <person name="Jen D."/>
            <person name="Larson L."/>
            <person name="Lewis B."/>
            <person name="Mehta T."/>
            <person name="Park D."/>
            <person name="Pearson M."/>
            <person name="Roberts A."/>
            <person name="Saif S."/>
            <person name="Shenoy N."/>
            <person name="Sisk P."/>
            <person name="Stolte C."/>
            <person name="Sykes S."/>
            <person name="Walk T."/>
            <person name="White J."/>
            <person name="Yandava C."/>
            <person name="Burger G."/>
            <person name="Gray M.W."/>
            <person name="Holland P.W.H."/>
            <person name="King N."/>
            <person name="Lang F.B.F."/>
            <person name="Roger A.J."/>
            <person name="Ruiz-Trillo I."/>
            <person name="Lander E."/>
            <person name="Nusbaum C."/>
        </authorList>
    </citation>
    <scope>NUCLEOTIDE SEQUENCE [LARGE SCALE GENOMIC DNA]</scope>
    <source>
        <strain evidence="2">ATCC 38327</strain>
    </source>
</reference>
<reference evidence="1 2" key="1">
    <citation type="submission" date="2009-11" db="EMBL/GenBank/DDBJ databases">
        <title>Annotation of Allomyces macrogynus ATCC 38327.</title>
        <authorList>
            <consortium name="The Broad Institute Genome Sequencing Platform"/>
            <person name="Russ C."/>
            <person name="Cuomo C."/>
            <person name="Burger G."/>
            <person name="Gray M.W."/>
            <person name="Holland P.W.H."/>
            <person name="King N."/>
            <person name="Lang F.B.F."/>
            <person name="Roger A.J."/>
            <person name="Ruiz-Trillo I."/>
            <person name="Young S.K."/>
            <person name="Zeng Q."/>
            <person name="Gargeya S."/>
            <person name="Fitzgerald M."/>
            <person name="Haas B."/>
            <person name="Abouelleil A."/>
            <person name="Alvarado L."/>
            <person name="Arachchi H.M."/>
            <person name="Berlin A."/>
            <person name="Chapman S.B."/>
            <person name="Gearin G."/>
            <person name="Goldberg J."/>
            <person name="Griggs A."/>
            <person name="Gujja S."/>
            <person name="Hansen M."/>
            <person name="Heiman D."/>
            <person name="Howarth C."/>
            <person name="Larimer J."/>
            <person name="Lui A."/>
            <person name="MacDonald P.J.P."/>
            <person name="McCowen C."/>
            <person name="Montmayeur A."/>
            <person name="Murphy C."/>
            <person name="Neiman D."/>
            <person name="Pearson M."/>
            <person name="Priest M."/>
            <person name="Roberts A."/>
            <person name="Saif S."/>
            <person name="Shea T."/>
            <person name="Sisk P."/>
            <person name="Stolte C."/>
            <person name="Sykes S."/>
            <person name="Wortman J."/>
            <person name="Nusbaum C."/>
            <person name="Birren B."/>
        </authorList>
    </citation>
    <scope>NUCLEOTIDE SEQUENCE [LARGE SCALE GENOMIC DNA]</scope>
    <source>
        <strain evidence="1 2">ATCC 38327</strain>
    </source>
</reference>
<evidence type="ECO:0000313" key="1">
    <source>
        <dbReference type="EMBL" id="KNE63580.1"/>
    </source>
</evidence>
<evidence type="ECO:0000313" key="2">
    <source>
        <dbReference type="Proteomes" id="UP000054350"/>
    </source>
</evidence>
<dbReference type="VEuPathDB" id="FungiDB:AMAG_19022"/>
<name>A0A0L0SMH1_ALLM3</name>
<gene>
    <name evidence="1" type="ORF">AMAG_19022</name>
</gene>
<sequence>MHSTTKCMASARASCGSAMRRYSCGRTERPSQTAVMAWSRIGTGWSGAAWTTRRQFHGLRAAAAGCSWSQCTGLGQRRVVVVSCAEVIQNAVSGAAVACYCCCCCSSWIPTQERVGGRCGATCCRGQMEGRERIKSEGERRAGRERASTNFTSDFDIMLF</sequence>
<proteinExistence type="predicted"/>
<dbReference type="AlphaFoldDB" id="A0A0L0SMH1"/>
<dbReference type="EMBL" id="GG745342">
    <property type="protein sequence ID" value="KNE63580.1"/>
    <property type="molecule type" value="Genomic_DNA"/>
</dbReference>
<organism evidence="1 2">
    <name type="scientific">Allomyces macrogynus (strain ATCC 38327)</name>
    <name type="common">Allomyces javanicus var. macrogynus</name>
    <dbReference type="NCBI Taxonomy" id="578462"/>
    <lineage>
        <taxon>Eukaryota</taxon>
        <taxon>Fungi</taxon>
        <taxon>Fungi incertae sedis</taxon>
        <taxon>Blastocladiomycota</taxon>
        <taxon>Blastocladiomycetes</taxon>
        <taxon>Blastocladiales</taxon>
        <taxon>Blastocladiaceae</taxon>
        <taxon>Allomyces</taxon>
    </lineage>
</organism>